<organism evidence="1 2">
    <name type="scientific">Spirosoma foliorum</name>
    <dbReference type="NCBI Taxonomy" id="2710596"/>
    <lineage>
        <taxon>Bacteria</taxon>
        <taxon>Pseudomonadati</taxon>
        <taxon>Bacteroidota</taxon>
        <taxon>Cytophagia</taxon>
        <taxon>Cytophagales</taxon>
        <taxon>Cytophagaceae</taxon>
        <taxon>Spirosoma</taxon>
    </lineage>
</organism>
<dbReference type="Proteomes" id="UP000515369">
    <property type="component" value="Chromosome"/>
</dbReference>
<reference evidence="1 2" key="1">
    <citation type="submission" date="2020-07" db="EMBL/GenBank/DDBJ databases">
        <title>Spirosoma foliorum sp. nov., isolated from the leaves on the Nejang mountain Korea, Republic of.</title>
        <authorList>
            <person name="Ho H."/>
            <person name="Lee Y.-J."/>
            <person name="Nurcahyanto D.-A."/>
            <person name="Kim S.-G."/>
        </authorList>
    </citation>
    <scope>NUCLEOTIDE SEQUENCE [LARGE SCALE GENOMIC DNA]</scope>
    <source>
        <strain evidence="1 2">PL0136</strain>
    </source>
</reference>
<proteinExistence type="predicted"/>
<evidence type="ECO:0000313" key="2">
    <source>
        <dbReference type="Proteomes" id="UP000515369"/>
    </source>
</evidence>
<evidence type="ECO:0000313" key="1">
    <source>
        <dbReference type="EMBL" id="QMW05378.1"/>
    </source>
</evidence>
<accession>A0A7G5H2N6</accession>
<dbReference type="KEGG" id="sfol:H3H32_11035"/>
<name>A0A7G5H2N6_9BACT</name>
<dbReference type="RefSeq" id="WP_182462724.1">
    <property type="nucleotide sequence ID" value="NZ_CP059732.1"/>
</dbReference>
<gene>
    <name evidence="1" type="ORF">H3H32_11035</name>
</gene>
<sequence>MENNENKNIKRLQAIQSLKKNPAFISLMAEFKRTEFTGSYIMATQSENEEELAANWLSDQEKTIFQQADATF</sequence>
<protein>
    <submittedName>
        <fullName evidence="1">Uncharacterized protein</fullName>
    </submittedName>
</protein>
<dbReference type="EMBL" id="CP059732">
    <property type="protein sequence ID" value="QMW05378.1"/>
    <property type="molecule type" value="Genomic_DNA"/>
</dbReference>
<keyword evidence="2" id="KW-1185">Reference proteome</keyword>
<dbReference type="AlphaFoldDB" id="A0A7G5H2N6"/>